<proteinExistence type="predicted"/>
<dbReference type="EMBL" id="GECZ01005863">
    <property type="protein sequence ID" value="JAS63906.1"/>
    <property type="molecule type" value="Transcribed_RNA"/>
</dbReference>
<dbReference type="PANTHER" id="PTHR45786">
    <property type="entry name" value="DNA BINDING PROTEIN-LIKE"/>
    <property type="match status" value="1"/>
</dbReference>
<protein>
    <recommendedName>
        <fullName evidence="2">Helitron helicase-like domain-containing protein</fullName>
    </recommendedName>
</protein>
<feature type="non-terminal residue" evidence="1">
    <location>
        <position position="1"/>
    </location>
</feature>
<reference evidence="1" key="1">
    <citation type="submission" date="2015-11" db="EMBL/GenBank/DDBJ databases">
        <title>De novo transcriptome assembly of four potential Pierce s Disease insect vectors from Arizona vineyards.</title>
        <authorList>
            <person name="Tassone E.E."/>
        </authorList>
    </citation>
    <scope>NUCLEOTIDE SEQUENCE</scope>
</reference>
<dbReference type="AlphaFoldDB" id="A0A1B6GN76"/>
<evidence type="ECO:0000313" key="1">
    <source>
        <dbReference type="EMBL" id="JAS63906.1"/>
    </source>
</evidence>
<accession>A0A1B6GN76</accession>
<name>A0A1B6GN76_9HEMI</name>
<sequence length="266" mass="30071">LANRTLKRGKKDSNGDNILQPPLTLPEALKYINVESEIKLHSCGSLSEVCEFCGAKHFVGERPADKMFSKCCSKGKVSLERIQTALLLEQLMTNNHIYSDNFMSNIRSINSSLSFASMGAQIVPPSSYGPYCFRINGTIYHRAGTLHPENGEQRKYAQLYILDPDEATAQRMKIKENSGCNEHLLQILGSFMSKHNPFAEACKMMYEVEQECMQDTLMNNALSSNVTMAIIQDRKYDERRYNSARCNEVALIFENTDGEPPLHRDL</sequence>
<organism evidence="1">
    <name type="scientific">Cuerna arida</name>
    <dbReference type="NCBI Taxonomy" id="1464854"/>
    <lineage>
        <taxon>Eukaryota</taxon>
        <taxon>Metazoa</taxon>
        <taxon>Ecdysozoa</taxon>
        <taxon>Arthropoda</taxon>
        <taxon>Hexapoda</taxon>
        <taxon>Insecta</taxon>
        <taxon>Pterygota</taxon>
        <taxon>Neoptera</taxon>
        <taxon>Paraneoptera</taxon>
        <taxon>Hemiptera</taxon>
        <taxon>Auchenorrhyncha</taxon>
        <taxon>Membracoidea</taxon>
        <taxon>Cicadellidae</taxon>
        <taxon>Cicadellinae</taxon>
        <taxon>Proconiini</taxon>
        <taxon>Cuerna</taxon>
    </lineage>
</organism>
<dbReference type="PANTHER" id="PTHR45786:SF74">
    <property type="entry name" value="ATP-DEPENDENT DNA HELICASE"/>
    <property type="match status" value="1"/>
</dbReference>
<evidence type="ECO:0008006" key="2">
    <source>
        <dbReference type="Google" id="ProtNLM"/>
    </source>
</evidence>
<feature type="non-terminal residue" evidence="1">
    <location>
        <position position="266"/>
    </location>
</feature>
<gene>
    <name evidence="1" type="ORF">g.2397</name>
</gene>